<proteinExistence type="inferred from homology"/>
<evidence type="ECO:0000313" key="6">
    <source>
        <dbReference type="Proteomes" id="UP001429984"/>
    </source>
</evidence>
<dbReference type="Gene3D" id="3.30.300.30">
    <property type="match status" value="1"/>
</dbReference>
<dbReference type="InterPro" id="IPR045851">
    <property type="entry name" value="AMP-bd_C_sf"/>
</dbReference>
<feature type="domain" description="ApeI dehydratase-like" evidence="4">
    <location>
        <begin position="456"/>
        <end position="552"/>
    </location>
</feature>
<dbReference type="InterPro" id="IPR000873">
    <property type="entry name" value="AMP-dep_synth/lig_dom"/>
</dbReference>
<sequence>MTEWIGLDRIASRPLPGRTVALANGRALDHAAFRDEASRWRSAFEAAPGSRWALYFDDTAAFAAALFGAWHTGKAVYLCGDNLPETVARLRAEVDGFAGDFANEDVLTAGAPHAAAEWPPLDEDATHLMVFTSGSTGDATAIGKTLSQLAREVEALQATFGDTLGDAIVHGTVSHQHIYGLLFRLLWPLASGRPIAPRLFFHEEIVAALDRPALLVSSPAHLKRMPDTLDWSNARTHLRAVFSSGGALPQDAAAAAGHLLGLAPTEIYGSSETGGIAWRQWRGATPPWRALPGVEWRIADEHLEVSSPHLPTRDWWRSEDRAEADGAQGFRLTGRADRIVKIEERRVSLGALERQLASLPQVAEVRVVVLPEARLQLAAVVVPSSDGAARLANEGRRAFARALNDGLADAQDAVTRPRRWRFVDALPMNAQGKVREADLRALFRPERPQPQWLSRSDTSAELEIVLDPELAVFDGHFPQIAILPGVAQLDWAVRWGREAFALPPRFLRMEMLKFQRVLRPGARVRLHLEWLQAKSALGFRYESEHGAHASGRVVFGEEAV</sequence>
<dbReference type="InterPro" id="IPR042099">
    <property type="entry name" value="ANL_N_sf"/>
</dbReference>
<evidence type="ECO:0000313" key="5">
    <source>
        <dbReference type="EMBL" id="MBF6023364.1"/>
    </source>
</evidence>
<dbReference type="EMBL" id="JADLZT010000002">
    <property type="protein sequence ID" value="MBF6023364.1"/>
    <property type="molecule type" value="Genomic_DNA"/>
</dbReference>
<protein>
    <submittedName>
        <fullName evidence="5">Acyl-CoA synthetase</fullName>
    </submittedName>
</protein>
<dbReference type="SUPFAM" id="SSF56801">
    <property type="entry name" value="Acetyl-CoA synthetase-like"/>
    <property type="match status" value="1"/>
</dbReference>
<dbReference type="PANTHER" id="PTHR43201:SF8">
    <property type="entry name" value="ACYL-COA SYNTHETASE FAMILY MEMBER 3"/>
    <property type="match status" value="1"/>
</dbReference>
<evidence type="ECO:0000256" key="1">
    <source>
        <dbReference type="ARBA" id="ARBA00006432"/>
    </source>
</evidence>
<evidence type="ECO:0000259" key="4">
    <source>
        <dbReference type="Pfam" id="PF22818"/>
    </source>
</evidence>
<evidence type="ECO:0000259" key="2">
    <source>
        <dbReference type="Pfam" id="PF00501"/>
    </source>
</evidence>
<feature type="domain" description="AMP-dependent synthetase/ligase" evidence="2">
    <location>
        <begin position="116"/>
        <end position="305"/>
    </location>
</feature>
<dbReference type="Gene3D" id="3.40.50.12780">
    <property type="entry name" value="N-terminal domain of ligase-like"/>
    <property type="match status" value="1"/>
</dbReference>
<dbReference type="Pfam" id="PF13193">
    <property type="entry name" value="AMP-binding_C"/>
    <property type="match status" value="1"/>
</dbReference>
<dbReference type="PANTHER" id="PTHR43201">
    <property type="entry name" value="ACYL-COA SYNTHETASE"/>
    <property type="match status" value="1"/>
</dbReference>
<dbReference type="SUPFAM" id="SSF54637">
    <property type="entry name" value="Thioesterase/thiol ester dehydrase-isomerase"/>
    <property type="match status" value="1"/>
</dbReference>
<dbReference type="Pfam" id="PF22818">
    <property type="entry name" value="ApeI-like"/>
    <property type="match status" value="1"/>
</dbReference>
<gene>
    <name evidence="5" type="ORF">IU514_04890</name>
</gene>
<keyword evidence="6" id="KW-1185">Reference proteome</keyword>
<dbReference type="Pfam" id="PF00501">
    <property type="entry name" value="AMP-binding"/>
    <property type="match status" value="1"/>
</dbReference>
<dbReference type="InterPro" id="IPR054545">
    <property type="entry name" value="ApeI-like"/>
</dbReference>
<reference evidence="5 6" key="1">
    <citation type="submission" date="2020-11" db="EMBL/GenBank/DDBJ databases">
        <title>Draft Genome Sequence and Secondary Metabolite Biosynthetic Potential of the Lysobacter niastensis Type strain DSM 18481.</title>
        <authorList>
            <person name="Turrini P."/>
            <person name="Artuso I."/>
            <person name="Tescari M."/>
            <person name="Lugli G.A."/>
            <person name="Frangipani E."/>
            <person name="Ventura M."/>
            <person name="Visca P."/>
        </authorList>
    </citation>
    <scope>NUCLEOTIDE SEQUENCE [LARGE SCALE GENOMIC DNA]</scope>
    <source>
        <strain evidence="5 6">DSM 18481</strain>
    </source>
</reference>
<evidence type="ECO:0000259" key="3">
    <source>
        <dbReference type="Pfam" id="PF13193"/>
    </source>
</evidence>
<name>A0ABS0B477_9GAMM</name>
<feature type="domain" description="AMP-binding enzyme C-terminal" evidence="3">
    <location>
        <begin position="352"/>
        <end position="433"/>
    </location>
</feature>
<comment type="caution">
    <text evidence="5">The sequence shown here is derived from an EMBL/GenBank/DDBJ whole genome shotgun (WGS) entry which is preliminary data.</text>
</comment>
<accession>A0ABS0B477</accession>
<dbReference type="RefSeq" id="WP_194929946.1">
    <property type="nucleotide sequence ID" value="NZ_JADLZT010000002.1"/>
</dbReference>
<dbReference type="InterPro" id="IPR029069">
    <property type="entry name" value="HotDog_dom_sf"/>
</dbReference>
<dbReference type="InterPro" id="IPR025110">
    <property type="entry name" value="AMP-bd_C"/>
</dbReference>
<organism evidence="5 6">
    <name type="scientific">Lysobacter niastensis</name>
    <dbReference type="NCBI Taxonomy" id="380629"/>
    <lineage>
        <taxon>Bacteria</taxon>
        <taxon>Pseudomonadati</taxon>
        <taxon>Pseudomonadota</taxon>
        <taxon>Gammaproteobacteria</taxon>
        <taxon>Lysobacterales</taxon>
        <taxon>Lysobacteraceae</taxon>
        <taxon>Lysobacter</taxon>
    </lineage>
</organism>
<comment type="similarity">
    <text evidence="1">Belongs to the ATP-dependent AMP-binding enzyme family.</text>
</comment>
<dbReference type="Proteomes" id="UP001429984">
    <property type="component" value="Unassembled WGS sequence"/>
</dbReference>
<dbReference type="Gene3D" id="3.10.129.10">
    <property type="entry name" value="Hotdog Thioesterase"/>
    <property type="match status" value="1"/>
</dbReference>